<feature type="region of interest" description="Disordered" evidence="6">
    <location>
        <begin position="109"/>
        <end position="150"/>
    </location>
</feature>
<dbReference type="OrthoDB" id="1607513at2759"/>
<dbReference type="InterPro" id="IPR052035">
    <property type="entry name" value="ZnF_BED_domain_contain"/>
</dbReference>
<feature type="region of interest" description="Disordered" evidence="6">
    <location>
        <begin position="53"/>
        <end position="85"/>
    </location>
</feature>
<comment type="subcellular location">
    <subcellularLocation>
        <location evidence="1">Nucleus</location>
    </subcellularLocation>
</comment>
<dbReference type="PANTHER" id="PTHR46481">
    <property type="entry name" value="ZINC FINGER BED DOMAIN-CONTAINING PROTEIN 4"/>
    <property type="match status" value="1"/>
</dbReference>
<feature type="compositionally biased region" description="Basic and acidic residues" evidence="6">
    <location>
        <begin position="60"/>
        <end position="75"/>
    </location>
</feature>
<keyword evidence="8" id="KW-1185">Reference proteome</keyword>
<keyword evidence="2" id="KW-0479">Metal-binding</keyword>
<dbReference type="EMBL" id="FUEG01000010">
    <property type="protein sequence ID" value="SJL09147.1"/>
    <property type="molecule type" value="Genomic_DNA"/>
</dbReference>
<evidence type="ECO:0000313" key="7">
    <source>
        <dbReference type="EMBL" id="SJL09147.1"/>
    </source>
</evidence>
<accession>A0A284RK96</accession>
<organism evidence="7 8">
    <name type="scientific">Armillaria ostoyae</name>
    <name type="common">Armillaria root rot fungus</name>
    <dbReference type="NCBI Taxonomy" id="47428"/>
    <lineage>
        <taxon>Eukaryota</taxon>
        <taxon>Fungi</taxon>
        <taxon>Dikarya</taxon>
        <taxon>Basidiomycota</taxon>
        <taxon>Agaricomycotina</taxon>
        <taxon>Agaricomycetes</taxon>
        <taxon>Agaricomycetidae</taxon>
        <taxon>Agaricales</taxon>
        <taxon>Marasmiineae</taxon>
        <taxon>Physalacriaceae</taxon>
        <taxon>Armillaria</taxon>
    </lineage>
</organism>
<protein>
    <submittedName>
        <fullName evidence="7">Uncharacterized protein</fullName>
    </submittedName>
</protein>
<evidence type="ECO:0000313" key="8">
    <source>
        <dbReference type="Proteomes" id="UP000219338"/>
    </source>
</evidence>
<evidence type="ECO:0000256" key="6">
    <source>
        <dbReference type="SAM" id="MobiDB-lite"/>
    </source>
</evidence>
<dbReference type="Proteomes" id="UP000219338">
    <property type="component" value="Unassembled WGS sequence"/>
</dbReference>
<reference evidence="8" key="1">
    <citation type="journal article" date="2017" name="Nat. Ecol. Evol.">
        <title>Genome expansion and lineage-specific genetic innovations in the forest pathogenic fungi Armillaria.</title>
        <authorList>
            <person name="Sipos G."/>
            <person name="Prasanna A.N."/>
            <person name="Walter M.C."/>
            <person name="O'Connor E."/>
            <person name="Balint B."/>
            <person name="Krizsan K."/>
            <person name="Kiss B."/>
            <person name="Hess J."/>
            <person name="Varga T."/>
            <person name="Slot J."/>
            <person name="Riley R."/>
            <person name="Boka B."/>
            <person name="Rigling D."/>
            <person name="Barry K."/>
            <person name="Lee J."/>
            <person name="Mihaltcheva S."/>
            <person name="LaButti K."/>
            <person name="Lipzen A."/>
            <person name="Waldron R."/>
            <person name="Moloney N.M."/>
            <person name="Sperisen C."/>
            <person name="Kredics L."/>
            <person name="Vagvoelgyi C."/>
            <person name="Patrignani A."/>
            <person name="Fitzpatrick D."/>
            <person name="Nagy I."/>
            <person name="Doyle S."/>
            <person name="Anderson J.B."/>
            <person name="Grigoriev I.V."/>
            <person name="Gueldener U."/>
            <person name="Muensterkoetter M."/>
            <person name="Nagy L.G."/>
        </authorList>
    </citation>
    <scope>NUCLEOTIDE SEQUENCE [LARGE SCALE GENOMIC DNA]</scope>
    <source>
        <strain evidence="8">C18/9</strain>
    </source>
</reference>
<evidence type="ECO:0000256" key="5">
    <source>
        <dbReference type="ARBA" id="ARBA00023242"/>
    </source>
</evidence>
<keyword evidence="4" id="KW-0862">Zinc</keyword>
<evidence type="ECO:0000256" key="1">
    <source>
        <dbReference type="ARBA" id="ARBA00004123"/>
    </source>
</evidence>
<gene>
    <name evidence="7" type="ORF">ARMOST_12523</name>
</gene>
<evidence type="ECO:0000256" key="4">
    <source>
        <dbReference type="ARBA" id="ARBA00022833"/>
    </source>
</evidence>
<name>A0A284RK96_ARMOS</name>
<dbReference type="GO" id="GO:0005634">
    <property type="term" value="C:nucleus"/>
    <property type="evidence" value="ECO:0007669"/>
    <property type="project" value="UniProtKB-SubCell"/>
</dbReference>
<sequence>MPSANNPAMGQEVDETLILPENMKHRIQLAAKLTDANNDAEDARSMKTLLRVEGNVQSAVEDRPDVPKDDDKPDGDAVNPDGTLKTADQIVWDHSPTSSPVLKRKINIDQPNEESISKKQKTHATSKPATMVDTATNDIGSGEASEMEEGEKRYWQIKSNGGETRTKCMRSAETADLCLCFRPDIRKVDGETKAGHYCLLCIENGVKESTAFMTGNVSARHKHITRAKNHYEGYIKLCDKHGIKGKAEAPDGWGQLDIKKQSSISDFTVVKAPPPPPFSKNALAEYITEFMVDCNLSISSQISVTYDGWSTKRRHPFSAFTIHYIHVDPENQSKWTLESQLLEFKRTHGRHTGKAVGKELLRVVDKYNWRDRMGWFVGDNITVNNVAIRYVCLTVDPTSLIYDPIERWGRCIEHAIHLMGGHFIIALQIPALMKMKRCIHQCQDDDEPSDLEHLHPDFATLEVDVSMDVQAGPQDAAAKVAAGATDFEPGDVVGKILAFVAQVHGGDTPSMRSHLDFAIL</sequence>
<keyword evidence="5" id="KW-0539">Nucleus</keyword>
<evidence type="ECO:0000256" key="3">
    <source>
        <dbReference type="ARBA" id="ARBA00022771"/>
    </source>
</evidence>
<dbReference type="PANTHER" id="PTHR46481:SF10">
    <property type="entry name" value="ZINC FINGER BED DOMAIN-CONTAINING PROTEIN 39"/>
    <property type="match status" value="1"/>
</dbReference>
<feature type="compositionally biased region" description="Polar residues" evidence="6">
    <location>
        <begin position="125"/>
        <end position="139"/>
    </location>
</feature>
<proteinExistence type="predicted"/>
<dbReference type="AlphaFoldDB" id="A0A284RK96"/>
<keyword evidence="3" id="KW-0863">Zinc-finger</keyword>
<evidence type="ECO:0000256" key="2">
    <source>
        <dbReference type="ARBA" id="ARBA00022723"/>
    </source>
</evidence>
<dbReference type="GO" id="GO:0008270">
    <property type="term" value="F:zinc ion binding"/>
    <property type="evidence" value="ECO:0007669"/>
    <property type="project" value="UniProtKB-KW"/>
</dbReference>